<dbReference type="Proteomes" id="UP000267430">
    <property type="component" value="Unassembled WGS sequence"/>
</dbReference>
<proteinExistence type="predicted"/>
<name>A0A3S0U6B5_9BACI</name>
<reference evidence="1 2" key="1">
    <citation type="submission" date="2018-12" db="EMBL/GenBank/DDBJ databases">
        <title>Bacillus chawlae sp. nov., Bacillus glennii sp. nov., and Bacillus saganii sp. nov. Isolated from the Vehicle Assembly Building at Kennedy Space Center where the Viking Spacecraft were Assembled.</title>
        <authorList>
            <person name="Seuylemezian A."/>
            <person name="Vaishampayan P."/>
        </authorList>
    </citation>
    <scope>NUCLEOTIDE SEQUENCE [LARGE SCALE GENOMIC DNA]</scope>
    <source>
        <strain evidence="1 2">L5</strain>
    </source>
</reference>
<dbReference type="InterPro" id="IPR002347">
    <property type="entry name" value="SDR_fam"/>
</dbReference>
<dbReference type="Pfam" id="PF00106">
    <property type="entry name" value="adh_short"/>
    <property type="match status" value="1"/>
</dbReference>
<dbReference type="NCBIfam" id="NF006168">
    <property type="entry name" value="PRK08309.1"/>
    <property type="match status" value="1"/>
</dbReference>
<sequence length="182" mass="20646">MKHALVVGGTGMLTNVSLWLMNNGYHVTVIGQSPDRMKHLLKKIKNDALITPILVDYKNGNELKKKMEFIIRKNGDIHLIIAWIHSDAENALDIISQQNSKNNNKWTLLHILGSSSNLIETKRNAKIPDHCLYRQVQLGFIIEGGYSRWLTNEEISNGVIESIINDKLLSIVGVTQPWEKRP</sequence>
<organism evidence="1 2">
    <name type="scientific">Peribacillus cavernae</name>
    <dbReference type="NCBI Taxonomy" id="1674310"/>
    <lineage>
        <taxon>Bacteria</taxon>
        <taxon>Bacillati</taxon>
        <taxon>Bacillota</taxon>
        <taxon>Bacilli</taxon>
        <taxon>Bacillales</taxon>
        <taxon>Bacillaceae</taxon>
        <taxon>Peribacillus</taxon>
    </lineage>
</organism>
<dbReference type="EMBL" id="RYZZ01000006">
    <property type="protein sequence ID" value="RUQ31156.1"/>
    <property type="molecule type" value="Genomic_DNA"/>
</dbReference>
<evidence type="ECO:0000313" key="1">
    <source>
        <dbReference type="EMBL" id="RUQ31156.1"/>
    </source>
</evidence>
<gene>
    <name evidence="1" type="ORF">ELQ35_05895</name>
</gene>
<accession>A0A3S0U6B5</accession>
<dbReference type="AlphaFoldDB" id="A0A3S0U6B5"/>
<evidence type="ECO:0000313" key="2">
    <source>
        <dbReference type="Proteomes" id="UP000267430"/>
    </source>
</evidence>
<keyword evidence="2" id="KW-1185">Reference proteome</keyword>
<dbReference type="InterPro" id="IPR036291">
    <property type="entry name" value="NAD(P)-bd_dom_sf"/>
</dbReference>
<dbReference type="OrthoDB" id="7922774at2"/>
<comment type="caution">
    <text evidence="1">The sequence shown here is derived from an EMBL/GenBank/DDBJ whole genome shotgun (WGS) entry which is preliminary data.</text>
</comment>
<protein>
    <submittedName>
        <fullName evidence="1">Short-chain dehydrogenase</fullName>
    </submittedName>
</protein>
<dbReference type="SUPFAM" id="SSF51735">
    <property type="entry name" value="NAD(P)-binding Rossmann-fold domains"/>
    <property type="match status" value="1"/>
</dbReference>